<protein>
    <submittedName>
        <fullName evidence="4">PQQ-binding-like beta-propeller repeat protein</fullName>
    </submittedName>
</protein>
<dbReference type="PANTHER" id="PTHR34512:SF30">
    <property type="entry name" value="OUTER MEMBRANE PROTEIN ASSEMBLY FACTOR BAMB"/>
    <property type="match status" value="1"/>
</dbReference>
<dbReference type="Gene3D" id="2.40.128.630">
    <property type="match status" value="1"/>
</dbReference>
<comment type="caution">
    <text evidence="4">The sequence shown here is derived from an EMBL/GenBank/DDBJ whole genome shotgun (WGS) entry which is preliminary data.</text>
</comment>
<dbReference type="AlphaFoldDB" id="A0A931FFL4"/>
<feature type="transmembrane region" description="Helical" evidence="2">
    <location>
        <begin position="156"/>
        <end position="177"/>
    </location>
</feature>
<reference evidence="4" key="1">
    <citation type="submission" date="2020-11" db="EMBL/GenBank/DDBJ databases">
        <title>Isolation and identification of active actinomycetes.</title>
        <authorList>
            <person name="Yu B."/>
        </authorList>
    </citation>
    <scope>NUCLEOTIDE SEQUENCE</scope>
    <source>
        <strain evidence="4">NEAU-YB345</strain>
    </source>
</reference>
<dbReference type="Pfam" id="PF13360">
    <property type="entry name" value="PQQ_2"/>
    <property type="match status" value="1"/>
</dbReference>
<evidence type="ECO:0000256" key="2">
    <source>
        <dbReference type="SAM" id="Phobius"/>
    </source>
</evidence>
<dbReference type="Gene3D" id="2.130.10.10">
    <property type="entry name" value="YVTN repeat-like/Quinoprotein amine dehydrogenase"/>
    <property type="match status" value="1"/>
</dbReference>
<dbReference type="InterPro" id="IPR015943">
    <property type="entry name" value="WD40/YVTN_repeat-like_dom_sf"/>
</dbReference>
<feature type="compositionally biased region" description="Low complexity" evidence="1">
    <location>
        <begin position="73"/>
        <end position="126"/>
    </location>
</feature>
<accession>A0A931FFL4</accession>
<feature type="region of interest" description="Disordered" evidence="1">
    <location>
        <begin position="1"/>
        <end position="150"/>
    </location>
</feature>
<feature type="compositionally biased region" description="Pro residues" evidence="1">
    <location>
        <begin position="38"/>
        <end position="72"/>
    </location>
</feature>
<organism evidence="4 5">
    <name type="scientific">Streptacidiphilus fuscans</name>
    <dbReference type="NCBI Taxonomy" id="2789292"/>
    <lineage>
        <taxon>Bacteria</taxon>
        <taxon>Bacillati</taxon>
        <taxon>Actinomycetota</taxon>
        <taxon>Actinomycetes</taxon>
        <taxon>Kitasatosporales</taxon>
        <taxon>Streptomycetaceae</taxon>
        <taxon>Streptacidiphilus</taxon>
    </lineage>
</organism>
<keyword evidence="2" id="KW-0812">Transmembrane</keyword>
<keyword evidence="5" id="KW-1185">Reference proteome</keyword>
<dbReference type="InterPro" id="IPR018391">
    <property type="entry name" value="PQQ_b-propeller_rpt"/>
</dbReference>
<dbReference type="RefSeq" id="WP_196195574.1">
    <property type="nucleotide sequence ID" value="NZ_JADPRT010000008.1"/>
</dbReference>
<feature type="domain" description="Pyrrolo-quinoline quinone repeat" evidence="3">
    <location>
        <begin position="225"/>
        <end position="430"/>
    </location>
</feature>
<dbReference type="SMART" id="SM00564">
    <property type="entry name" value="PQQ"/>
    <property type="match status" value="4"/>
</dbReference>
<dbReference type="InterPro" id="IPR002372">
    <property type="entry name" value="PQQ_rpt_dom"/>
</dbReference>
<keyword evidence="2" id="KW-1133">Transmembrane helix</keyword>
<name>A0A931FFL4_9ACTN</name>
<dbReference type="SUPFAM" id="SSF50998">
    <property type="entry name" value="Quinoprotein alcohol dehydrogenase-like"/>
    <property type="match status" value="1"/>
</dbReference>
<evidence type="ECO:0000313" key="5">
    <source>
        <dbReference type="Proteomes" id="UP000657385"/>
    </source>
</evidence>
<dbReference type="PANTHER" id="PTHR34512">
    <property type="entry name" value="CELL SURFACE PROTEIN"/>
    <property type="match status" value="1"/>
</dbReference>
<evidence type="ECO:0000313" key="4">
    <source>
        <dbReference type="EMBL" id="MBF9070400.1"/>
    </source>
</evidence>
<dbReference type="Proteomes" id="UP000657385">
    <property type="component" value="Unassembled WGS sequence"/>
</dbReference>
<proteinExistence type="predicted"/>
<gene>
    <name evidence="4" type="ORF">I2501_20450</name>
</gene>
<dbReference type="InterPro" id="IPR011047">
    <property type="entry name" value="Quinoprotein_ADH-like_sf"/>
</dbReference>
<evidence type="ECO:0000259" key="3">
    <source>
        <dbReference type="Pfam" id="PF13360"/>
    </source>
</evidence>
<sequence>MTDQTPGNGAMGASIGASPGPAQVSGWPQATPGYGYPNVPPQQGQPPMPPQGMPGVPPMGQPLPQQPMPPQQPFGQPGYPQAPYQQGQFAPQVSYPQAPYAQGQPMPGQPGPYQQVPGQQAFTAPPMQAPPMQAPPMQGMPAAPPSGQGGGPKKGLLYGAIGGGLALILIVVAVIAFSGGGGNPLTGGSSAPALASGWQTPVGPEQDSVVGFWLTDKYVVRGSKDQGVRAYDLSTGRLAWFVQPPAGAGVPCSLSPTVTSSGVGTIAFGSNDHTCTTLIGVDTNTGHVLWHASLPGSSSSGSTPGNATTFISGNVAAVASDTVVGGFDPSSGTPVWTYKPRDPSCSENSSGAGSAILLYDFCPNASQQYMMTALNATTGAQLWQKPGTDQDTIQAVFSSSPLVAEVQGAASVSGDVTVYDSSGNPTVVSAAAGIQPGGSGQGPVNVQMVGNTLVSETSDSKNTPEVQGIDVTTDKVLWTYTDAIKAGTHLAVAPQTSGHTIYAISNPPPMGGSGNGALVTLNPTTGAATTVATMPYSSGPEIFGASGSLVVPGGGTAGLRVYLINFGTVLPCIHEYK</sequence>
<keyword evidence="2" id="KW-0472">Membrane</keyword>
<evidence type="ECO:0000256" key="1">
    <source>
        <dbReference type="SAM" id="MobiDB-lite"/>
    </source>
</evidence>
<dbReference type="EMBL" id="JADPRT010000008">
    <property type="protein sequence ID" value="MBF9070400.1"/>
    <property type="molecule type" value="Genomic_DNA"/>
</dbReference>